<accession>A0A1E7ZED4</accession>
<dbReference type="RefSeq" id="WP_070124154.1">
    <property type="nucleotide sequence ID" value="NZ_MDHN01000010.1"/>
</dbReference>
<protein>
    <submittedName>
        <fullName evidence="1">Uncharacterized protein</fullName>
    </submittedName>
</protein>
<dbReference type="AlphaFoldDB" id="A0A1E7ZED4"/>
<comment type="caution">
    <text evidence="1">The sequence shown here is derived from an EMBL/GenBank/DDBJ whole genome shotgun (WGS) entry which is preliminary data.</text>
</comment>
<evidence type="ECO:0000313" key="2">
    <source>
        <dbReference type="Proteomes" id="UP000175691"/>
    </source>
</evidence>
<keyword evidence="2" id="KW-1185">Reference proteome</keyword>
<dbReference type="InterPro" id="IPR056912">
    <property type="entry name" value="Phage_JBD30_tail_term-like"/>
</dbReference>
<proteinExistence type="predicted"/>
<dbReference type="Proteomes" id="UP000175691">
    <property type="component" value="Unassembled WGS sequence"/>
</dbReference>
<dbReference type="STRING" id="1656094.BFC18_06575"/>
<gene>
    <name evidence="1" type="ORF">BFC18_06575</name>
</gene>
<organism evidence="1 2">
    <name type="scientific">Alteromonas confluentis</name>
    <dbReference type="NCBI Taxonomy" id="1656094"/>
    <lineage>
        <taxon>Bacteria</taxon>
        <taxon>Pseudomonadati</taxon>
        <taxon>Pseudomonadota</taxon>
        <taxon>Gammaproteobacteria</taxon>
        <taxon>Alteromonadales</taxon>
        <taxon>Alteromonadaceae</taxon>
        <taxon>Alteromonas/Salinimonas group</taxon>
        <taxon>Alteromonas</taxon>
    </lineage>
</organism>
<name>A0A1E7ZED4_9ALTE</name>
<reference evidence="1 2" key="1">
    <citation type="submission" date="2016-08" db="EMBL/GenBank/DDBJ databases">
        <authorList>
            <person name="Seilhamer J.J."/>
        </authorList>
    </citation>
    <scope>NUCLEOTIDE SEQUENCE [LARGE SCALE GENOMIC DNA]</scope>
    <source>
        <strain evidence="1 2">KCTC 42603</strain>
    </source>
</reference>
<evidence type="ECO:0000313" key="1">
    <source>
        <dbReference type="EMBL" id="OFC71814.1"/>
    </source>
</evidence>
<dbReference type="Pfam" id="PF23840">
    <property type="entry name" value="Phage_tail_terminator"/>
    <property type="match status" value="1"/>
</dbReference>
<sequence>MLNLVKARIQPLFISVGTAVNVQNAIKQPINQRNCAYVVPVNERPAPSGRDASVGKPLQETIITFGVVIGIQSLNDNTGEKGLAALEQLRTSLRAELFGWSPSPEHEPVNLSNSDLVGFAANGMWWLDRFTTTTWYEGTAS</sequence>
<dbReference type="OrthoDB" id="6388714at2"/>
<dbReference type="EMBL" id="MDHN01000010">
    <property type="protein sequence ID" value="OFC71814.1"/>
    <property type="molecule type" value="Genomic_DNA"/>
</dbReference>